<evidence type="ECO:0000313" key="4">
    <source>
        <dbReference type="Proteomes" id="UP000092871"/>
    </source>
</evidence>
<dbReference type="InterPro" id="IPR052159">
    <property type="entry name" value="Competence_DNA_uptake"/>
</dbReference>
<dbReference type="AlphaFoldDB" id="A0A1C3JPM9"/>
<evidence type="ECO:0008006" key="5">
    <source>
        <dbReference type="Google" id="ProtNLM"/>
    </source>
</evidence>
<gene>
    <name evidence="1" type="ORF">MGA5115_01184</name>
    <name evidence="2" type="ORF">MGA5116_01184</name>
</gene>
<reference evidence="1 4" key="1">
    <citation type="submission" date="2016-06" db="EMBL/GenBank/DDBJ databases">
        <authorList>
            <person name="Kjaerup R.B."/>
            <person name="Dalgaard T.S."/>
            <person name="Juul-Madsen H.R."/>
        </authorList>
    </citation>
    <scope>NUCLEOTIDE SEQUENCE [LARGE SCALE GENOMIC DNA]</scope>
    <source>
        <strain evidence="1 4">CECT 5115</strain>
    </source>
</reference>
<keyword evidence="3" id="KW-1185">Reference proteome</keyword>
<dbReference type="PANTHER" id="PTHR30619:SF1">
    <property type="entry name" value="RECOMBINATION PROTEIN 2"/>
    <property type="match status" value="1"/>
</dbReference>
<evidence type="ECO:0000313" key="2">
    <source>
        <dbReference type="EMBL" id="SBT20597.1"/>
    </source>
</evidence>
<dbReference type="Gene3D" id="3.60.15.10">
    <property type="entry name" value="Ribonuclease Z/Hydroxyacylglutathione hydrolase-like"/>
    <property type="match status" value="1"/>
</dbReference>
<organism evidence="1 4">
    <name type="scientific">Marinomonas gallaica</name>
    <dbReference type="NCBI Taxonomy" id="1806667"/>
    <lineage>
        <taxon>Bacteria</taxon>
        <taxon>Pseudomonadati</taxon>
        <taxon>Pseudomonadota</taxon>
        <taxon>Gammaproteobacteria</taxon>
        <taxon>Oceanospirillales</taxon>
        <taxon>Oceanospirillaceae</taxon>
        <taxon>Marinomonas</taxon>
    </lineage>
</organism>
<dbReference type="PANTHER" id="PTHR30619">
    <property type="entry name" value="DNA INTERNALIZATION/COMPETENCE PROTEIN COMEC/REC2"/>
    <property type="match status" value="1"/>
</dbReference>
<dbReference type="InterPro" id="IPR036866">
    <property type="entry name" value="RibonucZ/Hydroxyglut_hydro"/>
</dbReference>
<dbReference type="EMBL" id="FLRB01000007">
    <property type="protein sequence ID" value="SBT20597.1"/>
    <property type="molecule type" value="Genomic_DNA"/>
</dbReference>
<dbReference type="Proteomes" id="UP000092871">
    <property type="component" value="Unassembled WGS sequence"/>
</dbReference>
<sequence length="152" mass="17340">MSIEALANATFDDDNSPTNKSSFSFLVEYEDKKILYLGDCHAQIVMSWLDEQQPDSIKVDAVKISHHGSQNNTSLDLLRRIECDKYLISTNGKSHGHPDLETLARIAMVNTQTQTEIHLNYDLETIPEWFVSDLHENYPMIKLLLNSCEVEV</sequence>
<dbReference type="SUPFAM" id="SSF56281">
    <property type="entry name" value="Metallo-hydrolase/oxidoreductase"/>
    <property type="match status" value="1"/>
</dbReference>
<dbReference type="Proteomes" id="UP000092840">
    <property type="component" value="Unassembled WGS sequence"/>
</dbReference>
<name>A0A1C3JPM9_9GAMM</name>
<proteinExistence type="predicted"/>
<reference evidence="2 3" key="2">
    <citation type="submission" date="2016-06" db="EMBL/GenBank/DDBJ databases">
        <authorList>
            <person name="Rodrigo-Torres L."/>
            <person name="Arahal D.R."/>
        </authorList>
    </citation>
    <scope>NUCLEOTIDE SEQUENCE [LARGE SCALE GENOMIC DNA]</scope>
    <source>
        <strain evidence="2 3">CECT 5116</strain>
    </source>
</reference>
<evidence type="ECO:0000313" key="1">
    <source>
        <dbReference type="EMBL" id="SBT17096.1"/>
    </source>
</evidence>
<accession>A0A1C3JPM9</accession>
<evidence type="ECO:0000313" key="3">
    <source>
        <dbReference type="Proteomes" id="UP000092840"/>
    </source>
</evidence>
<protein>
    <recommendedName>
        <fullName evidence="5">ComEC family competence protein</fullName>
    </recommendedName>
</protein>
<dbReference type="EMBL" id="FLRA01000006">
    <property type="protein sequence ID" value="SBT17096.1"/>
    <property type="molecule type" value="Genomic_DNA"/>
</dbReference>